<dbReference type="RefSeq" id="WP_179424381.1">
    <property type="nucleotide sequence ID" value="NZ_BAAAMP010000001.1"/>
</dbReference>
<accession>A0A8I0FX25</accession>
<dbReference type="Proteomes" id="UP000659061">
    <property type="component" value="Unassembled WGS sequence"/>
</dbReference>
<dbReference type="EMBL" id="JACBZN010000001">
    <property type="protein sequence ID" value="NYI37922.1"/>
    <property type="molecule type" value="Genomic_DNA"/>
</dbReference>
<dbReference type="EMBL" id="JACWMT010000003">
    <property type="protein sequence ID" value="MBD1271333.1"/>
    <property type="molecule type" value="Genomic_DNA"/>
</dbReference>
<name>A0A8I0FX25_9ACTN</name>
<feature type="transmembrane region" description="Helical" evidence="2">
    <location>
        <begin position="127"/>
        <end position="145"/>
    </location>
</feature>
<keyword evidence="2" id="KW-1133">Transmembrane helix</keyword>
<evidence type="ECO:0000256" key="2">
    <source>
        <dbReference type="SAM" id="Phobius"/>
    </source>
</evidence>
<protein>
    <recommendedName>
        <fullName evidence="3">DUF7144 domain-containing protein</fullName>
    </recommendedName>
</protein>
<dbReference type="Proteomes" id="UP000587211">
    <property type="component" value="Unassembled WGS sequence"/>
</dbReference>
<dbReference type="Pfam" id="PF23636">
    <property type="entry name" value="DUF7144"/>
    <property type="match status" value="1"/>
</dbReference>
<keyword evidence="2" id="KW-0812">Transmembrane</keyword>
<gene>
    <name evidence="6" type="ORF">BJ975_001297</name>
    <name evidence="4" type="ORF">IDH50_09860</name>
    <name evidence="5" type="ORF">IDH50_13900</name>
</gene>
<feature type="transmembrane region" description="Helical" evidence="2">
    <location>
        <begin position="102"/>
        <end position="121"/>
    </location>
</feature>
<evidence type="ECO:0000313" key="4">
    <source>
        <dbReference type="EMBL" id="MBD1270535.1"/>
    </source>
</evidence>
<dbReference type="EMBL" id="JACWMT010000002">
    <property type="protein sequence ID" value="MBD1270535.1"/>
    <property type="molecule type" value="Genomic_DNA"/>
</dbReference>
<reference evidence="5" key="2">
    <citation type="submission" date="2020-09" db="EMBL/GenBank/DDBJ databases">
        <title>Novel species in genus Aeromicrobium.</title>
        <authorList>
            <person name="Zhang G."/>
        </authorList>
    </citation>
    <scope>NUCLEOTIDE SEQUENCE</scope>
    <source>
        <strain evidence="5">SSW1-57</strain>
    </source>
</reference>
<proteinExistence type="predicted"/>
<feature type="region of interest" description="Disordered" evidence="1">
    <location>
        <begin position="1"/>
        <end position="21"/>
    </location>
</feature>
<keyword evidence="2" id="KW-0472">Membrane</keyword>
<evidence type="ECO:0000313" key="5">
    <source>
        <dbReference type="EMBL" id="MBD1271333.1"/>
    </source>
</evidence>
<dbReference type="InterPro" id="IPR055568">
    <property type="entry name" value="DUF7144"/>
</dbReference>
<evidence type="ECO:0000313" key="6">
    <source>
        <dbReference type="EMBL" id="NYI37922.1"/>
    </source>
</evidence>
<comment type="caution">
    <text evidence="5">The sequence shown here is derived from an EMBL/GenBank/DDBJ whole genome shotgun (WGS) entry which is preliminary data.</text>
</comment>
<keyword evidence="7" id="KW-1185">Reference proteome</keyword>
<evidence type="ECO:0000313" key="7">
    <source>
        <dbReference type="Proteomes" id="UP000587211"/>
    </source>
</evidence>
<sequence length="153" mass="16289">MSRTAEPAGPAKTPTSGQYQAVQPSPVSGWVGWVYFAAFMMVLLGALHAITGLVALFKDQYFLVGNDGLVVTADYTAWGWAHLIGGVIVAAAGVALLTGKVWARVIAVLVAMLSILVNFAFMAAYPLWSVVMITIDVLVIWAVIVHGDELRDA</sequence>
<organism evidence="5 8">
    <name type="scientific">Aeromicrobium tamlense</name>
    <dbReference type="NCBI Taxonomy" id="375541"/>
    <lineage>
        <taxon>Bacteria</taxon>
        <taxon>Bacillati</taxon>
        <taxon>Actinomycetota</taxon>
        <taxon>Actinomycetes</taxon>
        <taxon>Propionibacteriales</taxon>
        <taxon>Nocardioidaceae</taxon>
        <taxon>Aeromicrobium</taxon>
    </lineage>
</organism>
<evidence type="ECO:0000313" key="8">
    <source>
        <dbReference type="Proteomes" id="UP000659061"/>
    </source>
</evidence>
<feature type="transmembrane region" description="Helical" evidence="2">
    <location>
        <begin position="77"/>
        <end position="97"/>
    </location>
</feature>
<dbReference type="AlphaFoldDB" id="A0A8I0FX25"/>
<feature type="domain" description="DUF7144" evidence="3">
    <location>
        <begin position="33"/>
        <end position="147"/>
    </location>
</feature>
<evidence type="ECO:0000256" key="1">
    <source>
        <dbReference type="SAM" id="MobiDB-lite"/>
    </source>
</evidence>
<reference evidence="6 7" key="1">
    <citation type="submission" date="2020-07" db="EMBL/GenBank/DDBJ databases">
        <title>Sequencing the genomes of 1000 actinobacteria strains.</title>
        <authorList>
            <person name="Klenk H.-P."/>
        </authorList>
    </citation>
    <scope>NUCLEOTIDE SEQUENCE [LARGE SCALE GENOMIC DNA]</scope>
    <source>
        <strain evidence="6 7">DSM 19087</strain>
    </source>
</reference>
<feature type="transmembrane region" description="Helical" evidence="2">
    <location>
        <begin position="33"/>
        <end position="57"/>
    </location>
</feature>
<evidence type="ECO:0000259" key="3">
    <source>
        <dbReference type="Pfam" id="PF23636"/>
    </source>
</evidence>